<organism evidence="1 2">
    <name type="scientific">Linnemannia gamsii</name>
    <dbReference type="NCBI Taxonomy" id="64522"/>
    <lineage>
        <taxon>Eukaryota</taxon>
        <taxon>Fungi</taxon>
        <taxon>Fungi incertae sedis</taxon>
        <taxon>Mucoromycota</taxon>
        <taxon>Mortierellomycotina</taxon>
        <taxon>Mortierellomycetes</taxon>
        <taxon>Mortierellales</taxon>
        <taxon>Mortierellaceae</taxon>
        <taxon>Linnemannia</taxon>
    </lineage>
</organism>
<reference evidence="1 2" key="1">
    <citation type="journal article" date="2020" name="Fungal Divers.">
        <title>Resolving the Mortierellaceae phylogeny through synthesis of multi-gene phylogenetics and phylogenomics.</title>
        <authorList>
            <person name="Vandepol N."/>
            <person name="Liber J."/>
            <person name="Desiro A."/>
            <person name="Na H."/>
            <person name="Kennedy M."/>
            <person name="Barry K."/>
            <person name="Grigoriev I.V."/>
            <person name="Miller A.N."/>
            <person name="O'Donnell K."/>
            <person name="Stajich J.E."/>
            <person name="Bonito G."/>
        </authorList>
    </citation>
    <scope>NUCLEOTIDE SEQUENCE [LARGE SCALE GENOMIC DNA]</scope>
    <source>
        <strain evidence="1 2">AD045</strain>
    </source>
</reference>
<evidence type="ECO:0000313" key="2">
    <source>
        <dbReference type="Proteomes" id="UP001194696"/>
    </source>
</evidence>
<evidence type="ECO:0000313" key="1">
    <source>
        <dbReference type="EMBL" id="KAG0298070.1"/>
    </source>
</evidence>
<accession>A0ABQ7KFY0</accession>
<keyword evidence="2" id="KW-1185">Reference proteome</keyword>
<gene>
    <name evidence="1" type="ORF">BGZ96_002963</name>
</gene>
<name>A0ABQ7KFY0_9FUNG</name>
<dbReference type="EMBL" id="JAAAIM010000016">
    <property type="protein sequence ID" value="KAG0298070.1"/>
    <property type="molecule type" value="Genomic_DNA"/>
</dbReference>
<protein>
    <submittedName>
        <fullName evidence="1">Uncharacterized protein</fullName>
    </submittedName>
</protein>
<dbReference type="Proteomes" id="UP001194696">
    <property type="component" value="Unassembled WGS sequence"/>
</dbReference>
<proteinExistence type="predicted"/>
<comment type="caution">
    <text evidence="1">The sequence shown here is derived from an EMBL/GenBank/DDBJ whole genome shotgun (WGS) entry which is preliminary data.</text>
</comment>
<sequence length="138" mass="15072">MPCSFRISSAAGVVGPFAPSTTILCSRNQNIGFKPPKFIRSQRLGTGETHNAARLSNVFKQFKHFNPGRPVKGTRMVLHGYDFGARCRKKPRSNPANVTKTLNCNPCSSDVQTNLARTLAAYNENPAGSRFFTPKTAA</sequence>